<protein>
    <submittedName>
        <fullName evidence="7">Formate/nitrite transporter family protein</fullName>
    </submittedName>
</protein>
<feature type="transmembrane region" description="Helical" evidence="6">
    <location>
        <begin position="143"/>
        <end position="162"/>
    </location>
</feature>
<dbReference type="AlphaFoldDB" id="A0A9D2NWB0"/>
<dbReference type="Proteomes" id="UP000823894">
    <property type="component" value="Unassembled WGS sequence"/>
</dbReference>
<dbReference type="InterPro" id="IPR036259">
    <property type="entry name" value="MFS_trans_sf"/>
</dbReference>
<feature type="transmembrane region" description="Helical" evidence="6">
    <location>
        <begin position="70"/>
        <end position="88"/>
    </location>
</feature>
<dbReference type="GO" id="GO:0015499">
    <property type="term" value="F:formate transmembrane transporter activity"/>
    <property type="evidence" value="ECO:0007669"/>
    <property type="project" value="TreeGrafter"/>
</dbReference>
<keyword evidence="3 6" id="KW-1133">Transmembrane helix</keyword>
<evidence type="ECO:0000256" key="2">
    <source>
        <dbReference type="ARBA" id="ARBA00022692"/>
    </source>
</evidence>
<name>A0A9D2NWB0_9FIRM</name>
<sequence length="214" mass="23613">MKGKWISSIMAGIFIAMGAMVYLSVPNNLIGSMFFATGIFLVLNLHNMLITRVCPLMVYDHKYHWSDIGISWVGNGLGTLIAALVVYFTRFESVISDSIKKIGETKLNDSPQSLFLLGILCACFVAFAVLIGAKQEKGSFGQIFYVWLFITAFVYCGFEHIVADMFYLSCYALNFGADILQIVKVLVCVTAGNLLGGLFIAWAVRKLDGKDEAE</sequence>
<evidence type="ECO:0000256" key="1">
    <source>
        <dbReference type="ARBA" id="ARBA00004141"/>
    </source>
</evidence>
<dbReference type="Pfam" id="PF01226">
    <property type="entry name" value="Form_Nir_trans"/>
    <property type="match status" value="1"/>
</dbReference>
<dbReference type="SUPFAM" id="SSF103473">
    <property type="entry name" value="MFS general substrate transporter"/>
    <property type="match status" value="1"/>
</dbReference>
<evidence type="ECO:0000313" key="8">
    <source>
        <dbReference type="Proteomes" id="UP000823894"/>
    </source>
</evidence>
<evidence type="ECO:0000256" key="3">
    <source>
        <dbReference type="ARBA" id="ARBA00022989"/>
    </source>
</evidence>
<comment type="caution">
    <text evidence="7">The sequence shown here is derived from an EMBL/GenBank/DDBJ whole genome shotgun (WGS) entry which is preliminary data.</text>
</comment>
<evidence type="ECO:0000256" key="4">
    <source>
        <dbReference type="ARBA" id="ARBA00023136"/>
    </source>
</evidence>
<reference evidence="7" key="1">
    <citation type="journal article" date="2021" name="PeerJ">
        <title>Extensive microbial diversity within the chicken gut microbiome revealed by metagenomics and culture.</title>
        <authorList>
            <person name="Gilroy R."/>
            <person name="Ravi A."/>
            <person name="Getino M."/>
            <person name="Pursley I."/>
            <person name="Horton D.L."/>
            <person name="Alikhan N.F."/>
            <person name="Baker D."/>
            <person name="Gharbi K."/>
            <person name="Hall N."/>
            <person name="Watson M."/>
            <person name="Adriaenssens E.M."/>
            <person name="Foster-Nyarko E."/>
            <person name="Jarju S."/>
            <person name="Secka A."/>
            <person name="Antonio M."/>
            <person name="Oren A."/>
            <person name="Chaudhuri R.R."/>
            <person name="La Ragione R."/>
            <person name="Hildebrand F."/>
            <person name="Pallen M.J."/>
        </authorList>
    </citation>
    <scope>NUCLEOTIDE SEQUENCE</scope>
    <source>
        <strain evidence="7">ChiGjej1B1-1692</strain>
    </source>
</reference>
<feature type="transmembrane region" description="Helical" evidence="6">
    <location>
        <begin position="182"/>
        <end position="204"/>
    </location>
</feature>
<feature type="transmembrane region" description="Helical" evidence="6">
    <location>
        <begin position="113"/>
        <end position="131"/>
    </location>
</feature>
<reference evidence="7" key="2">
    <citation type="submission" date="2021-04" db="EMBL/GenBank/DDBJ databases">
        <authorList>
            <person name="Gilroy R."/>
        </authorList>
    </citation>
    <scope>NUCLEOTIDE SEQUENCE</scope>
    <source>
        <strain evidence="7">ChiGjej1B1-1692</strain>
    </source>
</reference>
<keyword evidence="4 6" id="KW-0472">Membrane</keyword>
<comment type="similarity">
    <text evidence="5">Belongs to the FNT transporter (TC 1.A.16) family.</text>
</comment>
<accession>A0A9D2NWB0</accession>
<gene>
    <name evidence="7" type="ORF">H9757_06110</name>
</gene>
<organism evidence="7 8">
    <name type="scientific">Candidatus Mediterraneibacter faecigallinarum</name>
    <dbReference type="NCBI Taxonomy" id="2838669"/>
    <lineage>
        <taxon>Bacteria</taxon>
        <taxon>Bacillati</taxon>
        <taxon>Bacillota</taxon>
        <taxon>Clostridia</taxon>
        <taxon>Lachnospirales</taxon>
        <taxon>Lachnospiraceae</taxon>
        <taxon>Mediterraneibacter</taxon>
    </lineage>
</organism>
<evidence type="ECO:0000313" key="7">
    <source>
        <dbReference type="EMBL" id="HJC38618.1"/>
    </source>
</evidence>
<dbReference type="InterPro" id="IPR023271">
    <property type="entry name" value="Aquaporin-like"/>
</dbReference>
<comment type="subcellular location">
    <subcellularLocation>
        <location evidence="1">Membrane</location>
        <topology evidence="1">Multi-pass membrane protein</topology>
    </subcellularLocation>
</comment>
<evidence type="ECO:0000256" key="6">
    <source>
        <dbReference type="SAM" id="Phobius"/>
    </source>
</evidence>
<dbReference type="EMBL" id="DWWK01000089">
    <property type="protein sequence ID" value="HJC38618.1"/>
    <property type="molecule type" value="Genomic_DNA"/>
</dbReference>
<dbReference type="PANTHER" id="PTHR30520">
    <property type="entry name" value="FORMATE TRANSPORTER-RELATED"/>
    <property type="match status" value="1"/>
</dbReference>
<feature type="transmembrane region" description="Helical" evidence="6">
    <location>
        <begin position="29"/>
        <end position="49"/>
    </location>
</feature>
<dbReference type="PANTHER" id="PTHR30520:SF6">
    <property type="entry name" value="FORMATE_NITRATE FAMILY TRANSPORTER (EUROFUNG)"/>
    <property type="match status" value="1"/>
</dbReference>
<dbReference type="InterPro" id="IPR000292">
    <property type="entry name" value="For/NO2_transpt"/>
</dbReference>
<feature type="transmembrane region" description="Helical" evidence="6">
    <location>
        <begin position="5"/>
        <end position="23"/>
    </location>
</feature>
<dbReference type="GO" id="GO:0005886">
    <property type="term" value="C:plasma membrane"/>
    <property type="evidence" value="ECO:0007669"/>
    <property type="project" value="TreeGrafter"/>
</dbReference>
<keyword evidence="2 6" id="KW-0812">Transmembrane</keyword>
<evidence type="ECO:0000256" key="5">
    <source>
        <dbReference type="ARBA" id="ARBA00049660"/>
    </source>
</evidence>
<dbReference type="Gene3D" id="1.20.1080.10">
    <property type="entry name" value="Glycerol uptake facilitator protein"/>
    <property type="match status" value="1"/>
</dbReference>
<proteinExistence type="inferred from homology"/>